<reference evidence="1 2" key="1">
    <citation type="submission" date="2015-01" db="EMBL/GenBank/DDBJ databases">
        <title>The Genome Sequence of Ochroconis gallopava CBS43764.</title>
        <authorList>
            <consortium name="The Broad Institute Genomics Platform"/>
            <person name="Cuomo C."/>
            <person name="de Hoog S."/>
            <person name="Gorbushina A."/>
            <person name="Stielow B."/>
            <person name="Teixiera M."/>
            <person name="Abouelleil A."/>
            <person name="Chapman S.B."/>
            <person name="Priest M."/>
            <person name="Young S.K."/>
            <person name="Wortman J."/>
            <person name="Nusbaum C."/>
            <person name="Birren B."/>
        </authorList>
    </citation>
    <scope>NUCLEOTIDE SEQUENCE [LARGE SCALE GENOMIC DNA]</scope>
    <source>
        <strain evidence="1 2">CBS 43764</strain>
    </source>
</reference>
<proteinExistence type="predicted"/>
<protein>
    <submittedName>
        <fullName evidence="1">Uncharacterized protein</fullName>
    </submittedName>
</protein>
<evidence type="ECO:0000313" key="2">
    <source>
        <dbReference type="Proteomes" id="UP000053259"/>
    </source>
</evidence>
<dbReference type="HOGENOM" id="CLU_2028506_0_0_1"/>
<organism evidence="1 2">
    <name type="scientific">Verruconis gallopava</name>
    <dbReference type="NCBI Taxonomy" id="253628"/>
    <lineage>
        <taxon>Eukaryota</taxon>
        <taxon>Fungi</taxon>
        <taxon>Dikarya</taxon>
        <taxon>Ascomycota</taxon>
        <taxon>Pezizomycotina</taxon>
        <taxon>Dothideomycetes</taxon>
        <taxon>Pleosporomycetidae</taxon>
        <taxon>Venturiales</taxon>
        <taxon>Sympoventuriaceae</taxon>
        <taxon>Verruconis</taxon>
    </lineage>
</organism>
<evidence type="ECO:0000313" key="1">
    <source>
        <dbReference type="EMBL" id="KIV98874.1"/>
    </source>
</evidence>
<dbReference type="GeneID" id="27317341"/>
<keyword evidence="2" id="KW-1185">Reference proteome</keyword>
<sequence>MDAISEMKAKYLRNCWVPAGGSQWTKKLFRDLYEYSRCPTNLFETRTSFEMVYFLEDGSSAAGIINGQEKVILSKEQIQSDQVIAAELKEAVAKWRSVDWQAMIATWAILSAPVWVAYVKGS</sequence>
<dbReference type="RefSeq" id="XP_016208744.1">
    <property type="nucleotide sequence ID" value="XM_016363417.1"/>
</dbReference>
<dbReference type="AlphaFoldDB" id="A0A0D1ZXS1"/>
<gene>
    <name evidence="1" type="ORF">PV09_09368</name>
</gene>
<dbReference type="VEuPathDB" id="FungiDB:PV09_09368"/>
<dbReference type="Proteomes" id="UP000053259">
    <property type="component" value="Unassembled WGS sequence"/>
</dbReference>
<dbReference type="EMBL" id="KN847592">
    <property type="protein sequence ID" value="KIV98874.1"/>
    <property type="molecule type" value="Genomic_DNA"/>
</dbReference>
<accession>A0A0D1ZXS1</accession>
<name>A0A0D1ZXS1_9PEZI</name>
<dbReference type="InParanoid" id="A0A0D1ZXS1"/>